<feature type="region of interest" description="Disordered" evidence="1">
    <location>
        <begin position="1"/>
        <end position="69"/>
    </location>
</feature>
<protein>
    <submittedName>
        <fullName evidence="2">Uncharacterized protein</fullName>
    </submittedName>
</protein>
<evidence type="ECO:0000313" key="2">
    <source>
        <dbReference type="EMBL" id="SDE86502.1"/>
    </source>
</evidence>
<organism evidence="2 3">
    <name type="scientific">Myxococcus virescens</name>
    <dbReference type="NCBI Taxonomy" id="83456"/>
    <lineage>
        <taxon>Bacteria</taxon>
        <taxon>Pseudomonadati</taxon>
        <taxon>Myxococcota</taxon>
        <taxon>Myxococcia</taxon>
        <taxon>Myxococcales</taxon>
        <taxon>Cystobacterineae</taxon>
        <taxon>Myxococcaceae</taxon>
        <taxon>Myxococcus</taxon>
    </lineage>
</organism>
<accession>A0ABY0N3Y7</accession>
<sequence>MFRGDARGQGDASGFWAPEEGRGAMGGGWAAWSDGSSSWGERGGPGDARSVVKAGGDAEDLGGQEREAFDESDFEFRIASF</sequence>
<dbReference type="EMBL" id="FNAJ01000013">
    <property type="protein sequence ID" value="SDE86502.1"/>
    <property type="molecule type" value="Genomic_DNA"/>
</dbReference>
<evidence type="ECO:0000313" key="3">
    <source>
        <dbReference type="Proteomes" id="UP000198717"/>
    </source>
</evidence>
<dbReference type="Proteomes" id="UP000198717">
    <property type="component" value="Unassembled WGS sequence"/>
</dbReference>
<evidence type="ECO:0000256" key="1">
    <source>
        <dbReference type="SAM" id="MobiDB-lite"/>
    </source>
</evidence>
<proteinExistence type="predicted"/>
<comment type="caution">
    <text evidence="2">The sequence shown here is derived from an EMBL/GenBank/DDBJ whole genome shotgun (WGS) entry which is preliminary data.</text>
</comment>
<name>A0ABY0N3Y7_9BACT</name>
<keyword evidence="3" id="KW-1185">Reference proteome</keyword>
<gene>
    <name evidence="2" type="ORF">SAMN04488504_113163</name>
</gene>
<reference evidence="2 3" key="1">
    <citation type="submission" date="2016-10" db="EMBL/GenBank/DDBJ databases">
        <authorList>
            <person name="Varghese N."/>
            <person name="Submissions S."/>
        </authorList>
    </citation>
    <scope>NUCLEOTIDE SEQUENCE [LARGE SCALE GENOMIC DNA]</scope>
    <source>
        <strain evidence="2 3">DSM 2260</strain>
    </source>
</reference>
<feature type="compositionally biased region" description="Low complexity" evidence="1">
    <location>
        <begin position="30"/>
        <end position="40"/>
    </location>
</feature>